<evidence type="ECO:0000313" key="2">
    <source>
        <dbReference type="EMBL" id="PLM64894.1"/>
    </source>
</evidence>
<keyword evidence="1" id="KW-0812">Transmembrane</keyword>
<feature type="transmembrane region" description="Helical" evidence="1">
    <location>
        <begin position="13"/>
        <end position="31"/>
    </location>
</feature>
<reference evidence="2 3" key="2">
    <citation type="submission" date="2018-01" db="EMBL/GenBank/DDBJ databases">
        <title>Genomic study of Klebsiella pneumoniae.</title>
        <authorList>
            <person name="Yang Y."/>
            <person name="Bicalho R."/>
        </authorList>
    </citation>
    <scope>NUCLEOTIDE SEQUENCE [LARGE SCALE GENOMIC DNA]</scope>
    <source>
        <strain evidence="2 3">A2</strain>
    </source>
</reference>
<dbReference type="AlphaFoldDB" id="A0A249WLN0"/>
<reference evidence="2 3" key="1">
    <citation type="submission" date="2017-11" db="EMBL/GenBank/DDBJ databases">
        <authorList>
            <person name="Han C.G."/>
        </authorList>
    </citation>
    <scope>NUCLEOTIDE SEQUENCE [LARGE SCALE GENOMIC DNA]</scope>
    <source>
        <strain evidence="2 3">A2</strain>
    </source>
</reference>
<dbReference type="EMBL" id="PIET01000256">
    <property type="protein sequence ID" value="PLM64894.1"/>
    <property type="molecule type" value="Genomic_DNA"/>
</dbReference>
<keyword evidence="1" id="KW-0472">Membrane</keyword>
<keyword evidence="1" id="KW-1133">Transmembrane helix</keyword>
<proteinExistence type="predicted"/>
<comment type="caution">
    <text evidence="2">The sequence shown here is derived from an EMBL/GenBank/DDBJ whole genome shotgun (WGS) entry which is preliminary data.</text>
</comment>
<gene>
    <name evidence="2" type="ORF">CWM85_11260</name>
</gene>
<evidence type="ECO:0000313" key="3">
    <source>
        <dbReference type="Proteomes" id="UP000234661"/>
    </source>
</evidence>
<sequence>METVVGLFPSYPIFLWITGCKILFIVGDQFWKTRFHHFHRGKKSQKKPYESSNCHTYSRKGKLYPQRMKLLLTF</sequence>
<protein>
    <submittedName>
        <fullName evidence="2">Uncharacterized protein</fullName>
    </submittedName>
</protein>
<accession>A0A249WLN0</accession>
<organism evidence="2 3">
    <name type="scientific">Klebsiella michiganensis</name>
    <dbReference type="NCBI Taxonomy" id="1134687"/>
    <lineage>
        <taxon>Bacteria</taxon>
        <taxon>Pseudomonadati</taxon>
        <taxon>Pseudomonadota</taxon>
        <taxon>Gammaproteobacteria</taxon>
        <taxon>Enterobacterales</taxon>
        <taxon>Enterobacteriaceae</taxon>
        <taxon>Klebsiella/Raoultella group</taxon>
        <taxon>Klebsiella</taxon>
    </lineage>
</organism>
<dbReference type="Proteomes" id="UP000234661">
    <property type="component" value="Unassembled WGS sequence"/>
</dbReference>
<evidence type="ECO:0000256" key="1">
    <source>
        <dbReference type="SAM" id="Phobius"/>
    </source>
</evidence>
<name>A0A249WLN0_9ENTR</name>